<comment type="similarity">
    <text evidence="1">Belongs to the peptidase M16 family.</text>
</comment>
<sequence>MVKTIQTFTARLLCLAAALFFFSTLNAQFNLNDKIAVDSNVIVGKLSNGLTYYIRQNKKPENKVELRLVVNAGSVLEDSSQQGLAHFMEHMNFNGLKHFPKNEIVNYLQSIGVKFGADLNAYTGFDETVYILPIPSDDAAKLDSGFTILEDWAGNALLDTAEINKERGVVLEESRLGKGAGERMRTKYFPELFNGSLYAKRLPIGIDDTLKNFKPATLERFYKTWYRPDLQAVVVVGDIDPAVAKQKIEEHFSHFTNPANEVPRPSIIPIPMRTQNKAMVLTDKEQTNTILQVFNYVEKDTPVVTWNDYRQSITEGLFNAIIGQRLRELTQQANPPFLFAGTSFQEFIRGYRAFTSFIFLGDKPVQAAIDSVTKITEGVKKYGFLQSELDRAKLSLLNQTESAYKDADKTESSRFVDGYVNSFLEGTPITGIANRYKFLQQVLPTITLAEVNAVAKKMESTQGKFALLMAPDNAKDLPTDEGLLTALNDAYKQPITAYTENAVGTSLLDKQPVAGKITSEKKNAELGTTDITLSNGISVTLKPTTFKNNEIQFDGWRWGGYQNFPLADKFSAQNAASIIQSMGVSNMSPTDIGKFMAGKTAGVQPYINTSEEGIQGSCNVKDVETMLQLLYLYATAPRRDDNLFKAFISSQKAFIQNIQANPNSYFSDTLTKVMYNNNPWASGIPKPADYDAINLDAVMAVYKKIYSNMYGMHFTFVGNINVDSIKPLLALYLGSLPGKQKENKFTDVGLRPVKGVKDFTVQKGNEPRSTVNIIFTGDAKFSYEDALKLDMLTEVMNIKIIEQLREAMSGIYGGGMGGLITARPYNHYSVTVRFPCAPENVDTLTKALFVIIKDVQQNGVAATYLEKVKANIREQYATDIKNNDYWLSNLSSAFIDKQNPDWILKYNEAAQAVTPKDIQEAAVKYLNMNNYIKAVLMPEK</sequence>
<dbReference type="OrthoDB" id="9811314at2"/>
<protein>
    <submittedName>
        <fullName evidence="9">Zinc protease</fullName>
    </submittedName>
</protein>
<reference evidence="9 10" key="1">
    <citation type="submission" date="2016-10" db="EMBL/GenBank/DDBJ databases">
        <authorList>
            <person name="de Groot N.N."/>
        </authorList>
    </citation>
    <scope>NUCLEOTIDE SEQUENCE [LARGE SCALE GENOMIC DNA]</scope>
    <source>
        <strain evidence="9 10">DSM 28286</strain>
    </source>
</reference>
<dbReference type="Pfam" id="PF00675">
    <property type="entry name" value="Peptidase_M16"/>
    <property type="match status" value="1"/>
</dbReference>
<accession>A0A1I5XZ02</accession>
<keyword evidence="2 9" id="KW-0645">Protease</keyword>
<evidence type="ECO:0000256" key="5">
    <source>
        <dbReference type="ARBA" id="ARBA00023049"/>
    </source>
</evidence>
<dbReference type="InterPro" id="IPR007863">
    <property type="entry name" value="Peptidase_M16_C"/>
</dbReference>
<evidence type="ECO:0000256" key="1">
    <source>
        <dbReference type="ARBA" id="ARBA00007261"/>
    </source>
</evidence>
<feature type="chain" id="PRO_5011642131" evidence="6">
    <location>
        <begin position="28"/>
        <end position="940"/>
    </location>
</feature>
<dbReference type="GO" id="GO:0008237">
    <property type="term" value="F:metallopeptidase activity"/>
    <property type="evidence" value="ECO:0007669"/>
    <property type="project" value="UniProtKB-KW"/>
</dbReference>
<dbReference type="Proteomes" id="UP000199031">
    <property type="component" value="Unassembled WGS sequence"/>
</dbReference>
<evidence type="ECO:0000313" key="10">
    <source>
        <dbReference type="Proteomes" id="UP000199031"/>
    </source>
</evidence>
<evidence type="ECO:0000256" key="3">
    <source>
        <dbReference type="ARBA" id="ARBA00022801"/>
    </source>
</evidence>
<dbReference type="SUPFAM" id="SSF63411">
    <property type="entry name" value="LuxS/MPP-like metallohydrolase"/>
    <property type="match status" value="4"/>
</dbReference>
<keyword evidence="5" id="KW-0482">Metalloprotease</keyword>
<dbReference type="InterPro" id="IPR011249">
    <property type="entry name" value="Metalloenz_LuxS/M16"/>
</dbReference>
<organism evidence="9 10">
    <name type="scientific">Parafilimonas terrae</name>
    <dbReference type="NCBI Taxonomy" id="1465490"/>
    <lineage>
        <taxon>Bacteria</taxon>
        <taxon>Pseudomonadati</taxon>
        <taxon>Bacteroidota</taxon>
        <taxon>Chitinophagia</taxon>
        <taxon>Chitinophagales</taxon>
        <taxon>Chitinophagaceae</taxon>
        <taxon>Parafilimonas</taxon>
    </lineage>
</organism>
<dbReference type="Pfam" id="PF05193">
    <property type="entry name" value="Peptidase_M16_C"/>
    <property type="match status" value="2"/>
</dbReference>
<keyword evidence="10" id="KW-1185">Reference proteome</keyword>
<keyword evidence="3" id="KW-0378">Hydrolase</keyword>
<evidence type="ECO:0000256" key="6">
    <source>
        <dbReference type="SAM" id="SignalP"/>
    </source>
</evidence>
<dbReference type="GO" id="GO:0046872">
    <property type="term" value="F:metal ion binding"/>
    <property type="evidence" value="ECO:0007669"/>
    <property type="project" value="InterPro"/>
</dbReference>
<dbReference type="InterPro" id="IPR050626">
    <property type="entry name" value="Peptidase_M16"/>
</dbReference>
<dbReference type="GO" id="GO:0006508">
    <property type="term" value="P:proteolysis"/>
    <property type="evidence" value="ECO:0007669"/>
    <property type="project" value="UniProtKB-KW"/>
</dbReference>
<proteinExistence type="inferred from homology"/>
<dbReference type="Gene3D" id="3.30.830.10">
    <property type="entry name" value="Metalloenzyme, LuxS/M16 peptidase-like"/>
    <property type="match status" value="4"/>
</dbReference>
<evidence type="ECO:0000259" key="8">
    <source>
        <dbReference type="Pfam" id="PF05193"/>
    </source>
</evidence>
<feature type="domain" description="Peptidase M16 C-terminal" evidence="8">
    <location>
        <begin position="693"/>
        <end position="871"/>
    </location>
</feature>
<feature type="domain" description="Peptidase M16 C-terminal" evidence="8">
    <location>
        <begin position="214"/>
        <end position="395"/>
    </location>
</feature>
<evidence type="ECO:0000256" key="4">
    <source>
        <dbReference type="ARBA" id="ARBA00022833"/>
    </source>
</evidence>
<keyword evidence="6" id="KW-0732">Signal</keyword>
<keyword evidence="4" id="KW-0862">Zinc</keyword>
<dbReference type="AlphaFoldDB" id="A0A1I5XZ02"/>
<dbReference type="STRING" id="1465490.SAMN05444277_11026"/>
<feature type="domain" description="Peptidase M16 N-terminal" evidence="7">
    <location>
        <begin position="56"/>
        <end position="174"/>
    </location>
</feature>
<dbReference type="PANTHER" id="PTHR43690:SF34">
    <property type="entry name" value="ZINC PROTEASE PQQL-LIKE"/>
    <property type="match status" value="1"/>
</dbReference>
<dbReference type="EMBL" id="FOXQ01000010">
    <property type="protein sequence ID" value="SFQ36957.1"/>
    <property type="molecule type" value="Genomic_DNA"/>
</dbReference>
<gene>
    <name evidence="9" type="ORF">SAMN05444277_11026</name>
</gene>
<evidence type="ECO:0000256" key="2">
    <source>
        <dbReference type="ARBA" id="ARBA00022670"/>
    </source>
</evidence>
<evidence type="ECO:0000313" key="9">
    <source>
        <dbReference type="EMBL" id="SFQ36957.1"/>
    </source>
</evidence>
<dbReference type="PANTHER" id="PTHR43690">
    <property type="entry name" value="NARDILYSIN"/>
    <property type="match status" value="1"/>
</dbReference>
<feature type="signal peptide" evidence="6">
    <location>
        <begin position="1"/>
        <end position="27"/>
    </location>
</feature>
<dbReference type="RefSeq" id="WP_090660382.1">
    <property type="nucleotide sequence ID" value="NZ_FOXQ01000010.1"/>
</dbReference>
<evidence type="ECO:0000259" key="7">
    <source>
        <dbReference type="Pfam" id="PF00675"/>
    </source>
</evidence>
<name>A0A1I5XZ02_9BACT</name>
<dbReference type="InterPro" id="IPR011765">
    <property type="entry name" value="Pept_M16_N"/>
</dbReference>